<dbReference type="Pfam" id="PF07645">
    <property type="entry name" value="EGF_CA"/>
    <property type="match status" value="1"/>
</dbReference>
<evidence type="ECO:0000256" key="1">
    <source>
        <dbReference type="ARBA" id="ARBA00004479"/>
    </source>
</evidence>
<dbReference type="GO" id="GO:0005509">
    <property type="term" value="F:calcium ion binding"/>
    <property type="evidence" value="ECO:0007669"/>
    <property type="project" value="InterPro"/>
</dbReference>
<dbReference type="Pfam" id="PF08488">
    <property type="entry name" value="WAK"/>
    <property type="match status" value="1"/>
</dbReference>
<keyword evidence="19" id="KW-1185">Reference proteome</keyword>
<gene>
    <name evidence="18" type="ORF">LWI29_026993</name>
</gene>
<keyword evidence="3" id="KW-0808">Transferase</keyword>
<evidence type="ECO:0000313" key="19">
    <source>
        <dbReference type="Proteomes" id="UP001168877"/>
    </source>
</evidence>
<keyword evidence="8" id="KW-0067">ATP-binding</keyword>
<dbReference type="InterPro" id="IPR013695">
    <property type="entry name" value="WAK"/>
</dbReference>
<dbReference type="InterPro" id="IPR018097">
    <property type="entry name" value="EGF_Ca-bd_CS"/>
</dbReference>
<evidence type="ECO:0000256" key="8">
    <source>
        <dbReference type="ARBA" id="ARBA00022840"/>
    </source>
</evidence>
<comment type="subcellular location">
    <subcellularLocation>
        <location evidence="1">Membrane</location>
        <topology evidence="1">Single-pass type I membrane protein</topology>
    </subcellularLocation>
</comment>
<dbReference type="PROSITE" id="PS01187">
    <property type="entry name" value="EGF_CA"/>
    <property type="match status" value="1"/>
</dbReference>
<keyword evidence="10 16" id="KW-0472">Membrane</keyword>
<dbReference type="InterPro" id="IPR008271">
    <property type="entry name" value="Ser/Thr_kinase_AS"/>
</dbReference>
<dbReference type="Gene3D" id="2.10.25.10">
    <property type="entry name" value="Laminin"/>
    <property type="match status" value="1"/>
</dbReference>
<evidence type="ECO:0000256" key="7">
    <source>
        <dbReference type="ARBA" id="ARBA00022777"/>
    </source>
</evidence>
<dbReference type="GO" id="GO:0004674">
    <property type="term" value="F:protein serine/threonine kinase activity"/>
    <property type="evidence" value="ECO:0007669"/>
    <property type="project" value="UniProtKB-KW"/>
</dbReference>
<evidence type="ECO:0000256" key="9">
    <source>
        <dbReference type="ARBA" id="ARBA00022989"/>
    </source>
</evidence>
<evidence type="ECO:0000256" key="15">
    <source>
        <dbReference type="SAM" id="MobiDB-lite"/>
    </source>
</evidence>
<feature type="domain" description="Protein kinase" evidence="17">
    <location>
        <begin position="397"/>
        <end position="671"/>
    </location>
</feature>
<dbReference type="Pfam" id="PF07714">
    <property type="entry name" value="PK_Tyr_Ser-Thr"/>
    <property type="match status" value="1"/>
</dbReference>
<dbReference type="PROSITE" id="PS50011">
    <property type="entry name" value="PROTEIN_KINASE_DOM"/>
    <property type="match status" value="1"/>
</dbReference>
<evidence type="ECO:0000256" key="6">
    <source>
        <dbReference type="ARBA" id="ARBA00022741"/>
    </source>
</evidence>
<protein>
    <recommendedName>
        <fullName evidence="17">Protein kinase domain-containing protein</fullName>
    </recommendedName>
</protein>
<comment type="catalytic activity">
    <reaction evidence="13">
        <text>L-seryl-[protein] + ATP = O-phospho-L-seryl-[protein] + ADP + H(+)</text>
        <dbReference type="Rhea" id="RHEA:17989"/>
        <dbReference type="Rhea" id="RHEA-COMP:9863"/>
        <dbReference type="Rhea" id="RHEA-COMP:11604"/>
        <dbReference type="ChEBI" id="CHEBI:15378"/>
        <dbReference type="ChEBI" id="CHEBI:29999"/>
        <dbReference type="ChEBI" id="CHEBI:30616"/>
        <dbReference type="ChEBI" id="CHEBI:83421"/>
        <dbReference type="ChEBI" id="CHEBI:456216"/>
    </reaction>
</comment>
<sequence length="724" mass="80867">MIDEIHLNSHKFHQSFVTKQIACKPKPSSTKEASCHLPPFRRRDHRNLLSSVAAIASSQPSPVCRIAVDCKSDHHKPFLRSINLEVLNIALSDFTILVNHPVLNSCLSNESTRLENTPFLFSDRNRFVSVACDDFAIMSSNNSSLCGCLSICDGSQTFEMGNCFGVKCCQTTIPTQLKSYKASYNILNNNSQGENQKKCKYAFLVDRDLFSTSISAENVANIKQVPVLLNWNIQESSFNLDEKNKSHDYQSSTNCKALKDGSVHCLCIEGYGGNPYLPDGCQDVDECTTKNITCEPNMICKNTIGSYSCYHPGGSSSSKVYIIILGISAGLGSLFLLIGAWWLRTIVQKRKEIKLKEKFFKRNGGLLLQQQLTSSEASRDRCGLFSSRELDQATEHFNVNRILGQGGQGTVYKGMLTDGRIIAVKKSKVVDEGKLEEFINEVVVLSQINHRNVVKLLGCCLETEVPLLVYEYIPNGTLSRYLHGQNEEFLLSWDMRLRIAIEIAGALSYLHSAASFPIYHRDIKSLNILLDDKYRAKIADFGTSKSIANIDQTHVTTKVQGTFGYLDPEYFQSNHFTDKCDVYSFGVVLVELLTGQKPTSITRIQDGLSLITNFIDSMEENSLNEILDNQVLSSGKKEEIMAIANIAKRCLNLKGRQRPTMKEIAMELEGIRAPQKDSNVQKNYEDIEYVRSEIIEAWDVISTSTGSSFENLSPSGNGRPLLTK</sequence>
<reference evidence="18" key="1">
    <citation type="journal article" date="2022" name="Plant J.">
        <title>Strategies of tolerance reflected in two North American maple genomes.</title>
        <authorList>
            <person name="McEvoy S.L."/>
            <person name="Sezen U.U."/>
            <person name="Trouern-Trend A."/>
            <person name="McMahon S.M."/>
            <person name="Schaberg P.G."/>
            <person name="Yang J."/>
            <person name="Wegrzyn J.L."/>
            <person name="Swenson N.G."/>
        </authorList>
    </citation>
    <scope>NUCLEOTIDE SEQUENCE</scope>
    <source>
        <strain evidence="18">NS2018</strain>
    </source>
</reference>
<feature type="compositionally biased region" description="Polar residues" evidence="15">
    <location>
        <begin position="705"/>
        <end position="716"/>
    </location>
</feature>
<keyword evidence="7" id="KW-0418">Kinase</keyword>
<evidence type="ECO:0000256" key="13">
    <source>
        <dbReference type="ARBA" id="ARBA00047558"/>
    </source>
</evidence>
<feature type="region of interest" description="Disordered" evidence="15">
    <location>
        <begin position="705"/>
        <end position="724"/>
    </location>
</feature>
<dbReference type="SMART" id="SM00220">
    <property type="entry name" value="S_TKc"/>
    <property type="match status" value="1"/>
</dbReference>
<evidence type="ECO:0000256" key="14">
    <source>
        <dbReference type="ARBA" id="ARBA00047951"/>
    </source>
</evidence>
<dbReference type="Gene3D" id="3.30.200.20">
    <property type="entry name" value="Phosphorylase Kinase, domain 1"/>
    <property type="match status" value="1"/>
</dbReference>
<dbReference type="Proteomes" id="UP001168877">
    <property type="component" value="Unassembled WGS sequence"/>
</dbReference>
<dbReference type="InterPro" id="IPR011009">
    <property type="entry name" value="Kinase-like_dom_sf"/>
</dbReference>
<evidence type="ECO:0000256" key="12">
    <source>
        <dbReference type="ARBA" id="ARBA00023180"/>
    </source>
</evidence>
<comment type="catalytic activity">
    <reaction evidence="14">
        <text>L-threonyl-[protein] + ATP = O-phospho-L-threonyl-[protein] + ADP + H(+)</text>
        <dbReference type="Rhea" id="RHEA:46608"/>
        <dbReference type="Rhea" id="RHEA-COMP:11060"/>
        <dbReference type="Rhea" id="RHEA-COMP:11605"/>
        <dbReference type="ChEBI" id="CHEBI:15378"/>
        <dbReference type="ChEBI" id="CHEBI:30013"/>
        <dbReference type="ChEBI" id="CHEBI:30616"/>
        <dbReference type="ChEBI" id="CHEBI:61977"/>
        <dbReference type="ChEBI" id="CHEBI:456216"/>
    </reaction>
</comment>
<evidence type="ECO:0000313" key="18">
    <source>
        <dbReference type="EMBL" id="KAK0594013.1"/>
    </source>
</evidence>
<dbReference type="PANTHER" id="PTHR27005:SF515">
    <property type="entry name" value="WALL-ASSOCIATED RECEPTOR KINASE-LIKE 10-RELATED"/>
    <property type="match status" value="1"/>
</dbReference>
<dbReference type="PANTHER" id="PTHR27005">
    <property type="entry name" value="WALL-ASSOCIATED RECEPTOR KINASE-LIKE 21"/>
    <property type="match status" value="1"/>
</dbReference>
<feature type="transmembrane region" description="Helical" evidence="16">
    <location>
        <begin position="320"/>
        <end position="343"/>
    </location>
</feature>
<evidence type="ECO:0000256" key="5">
    <source>
        <dbReference type="ARBA" id="ARBA00022729"/>
    </source>
</evidence>
<keyword evidence="2" id="KW-0723">Serine/threonine-protein kinase</keyword>
<reference evidence="18" key="2">
    <citation type="submission" date="2023-06" db="EMBL/GenBank/DDBJ databases">
        <authorList>
            <person name="Swenson N.G."/>
            <person name="Wegrzyn J.L."/>
            <person name="Mcevoy S.L."/>
        </authorList>
    </citation>
    <scope>NUCLEOTIDE SEQUENCE</scope>
    <source>
        <strain evidence="18">NS2018</strain>
        <tissue evidence="18">Leaf</tissue>
    </source>
</reference>
<dbReference type="GO" id="GO:0005524">
    <property type="term" value="F:ATP binding"/>
    <property type="evidence" value="ECO:0007669"/>
    <property type="project" value="UniProtKB-KW"/>
</dbReference>
<evidence type="ECO:0000256" key="11">
    <source>
        <dbReference type="ARBA" id="ARBA00023157"/>
    </source>
</evidence>
<dbReference type="InterPro" id="IPR001245">
    <property type="entry name" value="Ser-Thr/Tyr_kinase_cat_dom"/>
</dbReference>
<dbReference type="Gene3D" id="1.10.510.10">
    <property type="entry name" value="Transferase(Phosphotransferase) domain 1"/>
    <property type="match status" value="1"/>
</dbReference>
<dbReference type="FunFam" id="3.30.200.20:FF:000043">
    <property type="entry name" value="Wall-associated receptor kinase 2"/>
    <property type="match status" value="1"/>
</dbReference>
<proteinExistence type="predicted"/>
<dbReference type="GO" id="GO:0005886">
    <property type="term" value="C:plasma membrane"/>
    <property type="evidence" value="ECO:0007669"/>
    <property type="project" value="TreeGrafter"/>
</dbReference>
<keyword evidence="6" id="KW-0547">Nucleotide-binding</keyword>
<organism evidence="18 19">
    <name type="scientific">Acer saccharum</name>
    <name type="common">Sugar maple</name>
    <dbReference type="NCBI Taxonomy" id="4024"/>
    <lineage>
        <taxon>Eukaryota</taxon>
        <taxon>Viridiplantae</taxon>
        <taxon>Streptophyta</taxon>
        <taxon>Embryophyta</taxon>
        <taxon>Tracheophyta</taxon>
        <taxon>Spermatophyta</taxon>
        <taxon>Magnoliopsida</taxon>
        <taxon>eudicotyledons</taxon>
        <taxon>Gunneridae</taxon>
        <taxon>Pentapetalae</taxon>
        <taxon>rosids</taxon>
        <taxon>malvids</taxon>
        <taxon>Sapindales</taxon>
        <taxon>Sapindaceae</taxon>
        <taxon>Hippocastanoideae</taxon>
        <taxon>Acereae</taxon>
        <taxon>Acer</taxon>
    </lineage>
</organism>
<evidence type="ECO:0000256" key="4">
    <source>
        <dbReference type="ARBA" id="ARBA00022692"/>
    </source>
</evidence>
<evidence type="ECO:0000256" key="3">
    <source>
        <dbReference type="ARBA" id="ARBA00022679"/>
    </source>
</evidence>
<dbReference type="PROSITE" id="PS00108">
    <property type="entry name" value="PROTEIN_KINASE_ST"/>
    <property type="match status" value="1"/>
</dbReference>
<keyword evidence="9 16" id="KW-1133">Transmembrane helix</keyword>
<dbReference type="SUPFAM" id="SSF56112">
    <property type="entry name" value="Protein kinase-like (PK-like)"/>
    <property type="match status" value="1"/>
</dbReference>
<comment type="caution">
    <text evidence="18">The sequence shown here is derived from an EMBL/GenBank/DDBJ whole genome shotgun (WGS) entry which is preliminary data.</text>
</comment>
<keyword evidence="5" id="KW-0732">Signal</keyword>
<dbReference type="SUPFAM" id="SSF57196">
    <property type="entry name" value="EGF/Laminin"/>
    <property type="match status" value="1"/>
</dbReference>
<keyword evidence="11" id="KW-1015">Disulfide bond</keyword>
<dbReference type="AlphaFoldDB" id="A0AA39VWS0"/>
<dbReference type="InterPro" id="IPR049883">
    <property type="entry name" value="NOTCH1_EGF-like"/>
</dbReference>
<keyword evidence="4 16" id="KW-0812">Transmembrane</keyword>
<dbReference type="CDD" id="cd14066">
    <property type="entry name" value="STKc_IRAK"/>
    <property type="match status" value="1"/>
</dbReference>
<dbReference type="InterPro" id="IPR000719">
    <property type="entry name" value="Prot_kinase_dom"/>
</dbReference>
<accession>A0AA39VWS0</accession>
<evidence type="ECO:0000256" key="16">
    <source>
        <dbReference type="SAM" id="Phobius"/>
    </source>
</evidence>
<keyword evidence="12" id="KW-0325">Glycoprotein</keyword>
<name>A0AA39VWS0_ACESA</name>
<evidence type="ECO:0000256" key="2">
    <source>
        <dbReference type="ARBA" id="ARBA00022527"/>
    </source>
</evidence>
<dbReference type="FunFam" id="1.10.510.10:FF:000084">
    <property type="entry name" value="Wall-associated receptor kinase 2"/>
    <property type="match status" value="1"/>
</dbReference>
<dbReference type="EMBL" id="JAUESC010000167">
    <property type="protein sequence ID" value="KAK0594013.1"/>
    <property type="molecule type" value="Genomic_DNA"/>
</dbReference>
<evidence type="ECO:0000259" key="17">
    <source>
        <dbReference type="PROSITE" id="PS50011"/>
    </source>
</evidence>
<evidence type="ECO:0000256" key="10">
    <source>
        <dbReference type="ARBA" id="ARBA00023136"/>
    </source>
</evidence>
<dbReference type="GO" id="GO:0007166">
    <property type="term" value="P:cell surface receptor signaling pathway"/>
    <property type="evidence" value="ECO:0007669"/>
    <property type="project" value="InterPro"/>
</dbReference>
<dbReference type="CDD" id="cd00054">
    <property type="entry name" value="EGF_CA"/>
    <property type="match status" value="1"/>
</dbReference>
<dbReference type="InterPro" id="IPR045274">
    <property type="entry name" value="WAK-like"/>
</dbReference>